<dbReference type="EMBL" id="GG738934">
    <property type="protein sequence ID" value="EFC36241.1"/>
    <property type="molecule type" value="Genomic_DNA"/>
</dbReference>
<feature type="compositionally biased region" description="Polar residues" evidence="1">
    <location>
        <begin position="635"/>
        <end position="644"/>
    </location>
</feature>
<dbReference type="InterPro" id="IPR003660">
    <property type="entry name" value="HAMP_dom"/>
</dbReference>
<dbReference type="RefSeq" id="XP_002668985.1">
    <property type="nucleotide sequence ID" value="XM_002668939.1"/>
</dbReference>
<dbReference type="VEuPathDB" id="AmoebaDB:NAEGRDRAFT_60041"/>
<dbReference type="OrthoDB" id="196547at2759"/>
<keyword evidence="2" id="KW-0812">Transmembrane</keyword>
<dbReference type="CDD" id="cd07440">
    <property type="entry name" value="RGS"/>
    <property type="match status" value="1"/>
</dbReference>
<organism evidence="6">
    <name type="scientific">Naegleria gruberi</name>
    <name type="common">Amoeba</name>
    <dbReference type="NCBI Taxonomy" id="5762"/>
    <lineage>
        <taxon>Eukaryota</taxon>
        <taxon>Discoba</taxon>
        <taxon>Heterolobosea</taxon>
        <taxon>Tetramitia</taxon>
        <taxon>Eutetramitia</taxon>
        <taxon>Vahlkampfiidae</taxon>
        <taxon>Naegleria</taxon>
    </lineage>
</organism>
<dbReference type="InParanoid" id="D2W3W3"/>
<evidence type="ECO:0000256" key="2">
    <source>
        <dbReference type="SAM" id="Phobius"/>
    </source>
</evidence>
<dbReference type="Gene3D" id="1.10.167.10">
    <property type="entry name" value="Regulator of G-protein Signalling 4, domain 2"/>
    <property type="match status" value="1"/>
</dbReference>
<dbReference type="CDD" id="cd06225">
    <property type="entry name" value="HAMP"/>
    <property type="match status" value="1"/>
</dbReference>
<feature type="transmembrane region" description="Helical" evidence="2">
    <location>
        <begin position="162"/>
        <end position="182"/>
    </location>
</feature>
<dbReference type="OMA" id="EEQKSRC"/>
<evidence type="ECO:0000313" key="5">
    <source>
        <dbReference type="EMBL" id="EFC36241.1"/>
    </source>
</evidence>
<evidence type="ECO:0000256" key="1">
    <source>
        <dbReference type="SAM" id="MobiDB-lite"/>
    </source>
</evidence>
<feature type="region of interest" description="Disordered" evidence="1">
    <location>
        <begin position="43"/>
        <end position="120"/>
    </location>
</feature>
<reference evidence="5 6" key="1">
    <citation type="journal article" date="2010" name="Cell">
        <title>The genome of Naegleria gruberi illuminates early eukaryotic versatility.</title>
        <authorList>
            <person name="Fritz-Laylin L.K."/>
            <person name="Prochnik S.E."/>
            <person name="Ginger M.L."/>
            <person name="Dacks J.B."/>
            <person name="Carpenter M.L."/>
            <person name="Field M.C."/>
            <person name="Kuo A."/>
            <person name="Paredez A."/>
            <person name="Chapman J."/>
            <person name="Pham J."/>
            <person name="Shu S."/>
            <person name="Neupane R."/>
            <person name="Cipriano M."/>
            <person name="Mancuso J."/>
            <person name="Tu H."/>
            <person name="Salamov A."/>
            <person name="Lindquist E."/>
            <person name="Shapiro H."/>
            <person name="Lucas S."/>
            <person name="Grigoriev I.V."/>
            <person name="Cande W.Z."/>
            <person name="Fulton C."/>
            <person name="Rokhsar D.S."/>
            <person name="Dawson S.C."/>
        </authorList>
    </citation>
    <scope>NUCLEOTIDE SEQUENCE [LARGE SCALE GENOMIC DNA]</scope>
    <source>
        <strain evidence="5 6">NEG-M</strain>
    </source>
</reference>
<dbReference type="Gene3D" id="6.10.340.10">
    <property type="match status" value="1"/>
</dbReference>
<feature type="compositionally biased region" description="Low complexity" evidence="1">
    <location>
        <begin position="645"/>
        <end position="656"/>
    </location>
</feature>
<dbReference type="Pfam" id="PF00672">
    <property type="entry name" value="HAMP"/>
    <property type="match status" value="1"/>
</dbReference>
<dbReference type="KEGG" id="ngr:NAEGRDRAFT_60041"/>
<keyword evidence="2" id="KW-0472">Membrane</keyword>
<accession>D2W3W3</accession>
<evidence type="ECO:0000259" key="3">
    <source>
        <dbReference type="PROSITE" id="PS50132"/>
    </source>
</evidence>
<feature type="domain" description="HAMP" evidence="4">
    <location>
        <begin position="517"/>
        <end position="568"/>
    </location>
</feature>
<dbReference type="SMART" id="SM00304">
    <property type="entry name" value="HAMP"/>
    <property type="match status" value="1"/>
</dbReference>
<dbReference type="PANTHER" id="PTHR10845:SF192">
    <property type="entry name" value="DOUBLE HIT, ISOFORM B"/>
    <property type="match status" value="1"/>
</dbReference>
<dbReference type="GO" id="GO:0016020">
    <property type="term" value="C:membrane"/>
    <property type="evidence" value="ECO:0007669"/>
    <property type="project" value="InterPro"/>
</dbReference>
<dbReference type="SMART" id="SM00315">
    <property type="entry name" value="RGS"/>
    <property type="match status" value="1"/>
</dbReference>
<dbReference type="PROSITE" id="PS50132">
    <property type="entry name" value="RGS"/>
    <property type="match status" value="1"/>
</dbReference>
<dbReference type="AlphaFoldDB" id="D2W3W3"/>
<sequence>MNPNKPKPPPLTIITKNHQTNNCTSTTTTISFSSTTNGAARIGMSNDSGSPLQRVTASSGEYQRSGSTTERPLFVRNNSSPQVVTSFGFGSPPGSPSSTSNSSRKNSHTAIHPFQHQNSDNRTSINRDLMLPFDFCKKEDETSKWMKFYLCCLSLRVKTMSVLMLTFLMIMAMCLIGLVISFDVSFDSVEKKEALDSSRKTAKALFDDFKFISEKVYDFASWDDSYSIMKTENTTIADKMLDLYFSCAYMKRAGINFSIMYYPNGTFFNGRACFDMWKIPEFPDELKALSTSFFQTDDNYNGKIVTSSAFQAVFTPRRNLAQLFSSNSQVPANSFVNATNIILAVALPIQPNNNSDQNGVFLYGRYMTQSLSDDISVRTQYCTTFFDLTNNEDLNLLEDDFKNFQGQLNNKSATKVSIKYQSWADDEPFYYSYNMKYSSSKRRSCAETYTKEYYTSRMATYQLYSDYNNSNSIVIRTDFNREIYQVGWTSFMYTCFVLIAIVFTLLIAVMIFVECVVLRRILKIGSTVKSITKTNDISKRVPNSGFDELGRLCKDINHMLMALEESQIKLAKDNQIMQQLLEKTALEEQKSRCVMNSISDFIVTVECDTGLLVNINTAFENKLLKKNSFARSNSASHLTYAPTQSSSPNSPNSPNSPGDPPLIRRSTVSPPTPNSKNIFETHNIMEYIKDFESYDELKELLESLSKNNNGSLHHETYIQNDFSIKYHVSVSVTKVKMTIREGLIGDAYIVLLRNMVEQKELKNILTKQQEKLEEMKKISEFNRIFKDPHWRELFKVFAASELSAENVHFLEDIETYKSLSKTRDRAALLEEMVNKYLLPESPYPLNVSKKTVETEIKKITSGYGQLDLFDKIESIIKLMVVNDTFSRFLSSKIFRDSSANDLSRTSSSLTNGQIDAISETQVSLDV</sequence>
<dbReference type="PRINTS" id="PR01301">
    <property type="entry name" value="RGSPROTEIN"/>
</dbReference>
<dbReference type="InterPro" id="IPR036305">
    <property type="entry name" value="RGS_sf"/>
</dbReference>
<evidence type="ECO:0000259" key="4">
    <source>
        <dbReference type="PROSITE" id="PS50885"/>
    </source>
</evidence>
<dbReference type="Pfam" id="PF05228">
    <property type="entry name" value="CHASE4"/>
    <property type="match status" value="1"/>
</dbReference>
<feature type="compositionally biased region" description="Polar residues" evidence="1">
    <location>
        <begin position="45"/>
        <end position="84"/>
    </location>
</feature>
<dbReference type="PROSITE" id="PS50885">
    <property type="entry name" value="HAMP"/>
    <property type="match status" value="1"/>
</dbReference>
<dbReference type="GeneID" id="8860933"/>
<dbReference type="InterPro" id="IPR016137">
    <property type="entry name" value="RGS"/>
</dbReference>
<proteinExistence type="predicted"/>
<feature type="region of interest" description="Disordered" evidence="1">
    <location>
        <begin position="635"/>
        <end position="677"/>
    </location>
</feature>
<dbReference type="SUPFAM" id="SSF48097">
    <property type="entry name" value="Regulator of G-protein signaling, RGS"/>
    <property type="match status" value="1"/>
</dbReference>
<feature type="transmembrane region" description="Helical" evidence="2">
    <location>
        <begin position="491"/>
        <end position="513"/>
    </location>
</feature>
<dbReference type="Proteomes" id="UP000006671">
    <property type="component" value="Unassembled WGS sequence"/>
</dbReference>
<dbReference type="GO" id="GO:0007165">
    <property type="term" value="P:signal transduction"/>
    <property type="evidence" value="ECO:0007669"/>
    <property type="project" value="InterPro"/>
</dbReference>
<protein>
    <submittedName>
        <fullName evidence="5">Predicted protein</fullName>
    </submittedName>
</protein>
<dbReference type="InterPro" id="IPR044926">
    <property type="entry name" value="RGS_subdomain_2"/>
</dbReference>
<dbReference type="PANTHER" id="PTHR10845">
    <property type="entry name" value="REGULATOR OF G PROTEIN SIGNALING"/>
    <property type="match status" value="1"/>
</dbReference>
<keyword evidence="2" id="KW-1133">Transmembrane helix</keyword>
<feature type="compositionally biased region" description="Polar residues" evidence="1">
    <location>
        <begin position="666"/>
        <end position="677"/>
    </location>
</feature>
<dbReference type="InterPro" id="IPR007892">
    <property type="entry name" value="CHASE4"/>
</dbReference>
<feature type="domain" description="RGS" evidence="3">
    <location>
        <begin position="780"/>
        <end position="896"/>
    </location>
</feature>
<dbReference type="Pfam" id="PF00615">
    <property type="entry name" value="RGS"/>
    <property type="match status" value="1"/>
</dbReference>
<evidence type="ECO:0000313" key="6">
    <source>
        <dbReference type="Proteomes" id="UP000006671"/>
    </source>
</evidence>
<feature type="compositionally biased region" description="Low complexity" evidence="1">
    <location>
        <begin position="85"/>
        <end position="103"/>
    </location>
</feature>
<keyword evidence="6" id="KW-1185">Reference proteome</keyword>
<name>D2W3W3_NAEGR</name>
<dbReference type="STRING" id="5762.D2W3W3"/>
<gene>
    <name evidence="5" type="ORF">NAEGRDRAFT_60041</name>
</gene>
<dbReference type="eggNOG" id="KOG3589">
    <property type="taxonomic scope" value="Eukaryota"/>
</dbReference>